<name>A0AAD3THU0_NEPGR</name>
<reference evidence="2" key="1">
    <citation type="submission" date="2023-05" db="EMBL/GenBank/DDBJ databases">
        <title>Nepenthes gracilis genome sequencing.</title>
        <authorList>
            <person name="Fukushima K."/>
        </authorList>
    </citation>
    <scope>NUCLEOTIDE SEQUENCE</scope>
    <source>
        <strain evidence="2">SING2019-196</strain>
    </source>
</reference>
<keyword evidence="3" id="KW-1185">Reference proteome</keyword>
<gene>
    <name evidence="2" type="ORF">Nepgr_032013</name>
</gene>
<feature type="region of interest" description="Disordered" evidence="1">
    <location>
        <begin position="16"/>
        <end position="68"/>
    </location>
</feature>
<dbReference type="Proteomes" id="UP001279734">
    <property type="component" value="Unassembled WGS sequence"/>
</dbReference>
<dbReference type="EMBL" id="BSYO01000037">
    <property type="protein sequence ID" value="GMH30170.1"/>
    <property type="molecule type" value="Genomic_DNA"/>
</dbReference>
<proteinExistence type="predicted"/>
<sequence>MDPESMNPNLRLVTNANMRSENLSGAPSPTFSGGRWRCDTKPGAAMTSSEDAVGPYGPKASNFDAREK</sequence>
<dbReference type="AlphaFoldDB" id="A0AAD3THU0"/>
<evidence type="ECO:0000313" key="3">
    <source>
        <dbReference type="Proteomes" id="UP001279734"/>
    </source>
</evidence>
<feature type="compositionally biased region" description="Polar residues" evidence="1">
    <location>
        <begin position="16"/>
        <end position="31"/>
    </location>
</feature>
<comment type="caution">
    <text evidence="2">The sequence shown here is derived from an EMBL/GenBank/DDBJ whole genome shotgun (WGS) entry which is preliminary data.</text>
</comment>
<protein>
    <submittedName>
        <fullName evidence="2">Uncharacterized protein</fullName>
    </submittedName>
</protein>
<evidence type="ECO:0000256" key="1">
    <source>
        <dbReference type="SAM" id="MobiDB-lite"/>
    </source>
</evidence>
<accession>A0AAD3THU0</accession>
<organism evidence="2 3">
    <name type="scientific">Nepenthes gracilis</name>
    <name type="common">Slender pitcher plant</name>
    <dbReference type="NCBI Taxonomy" id="150966"/>
    <lineage>
        <taxon>Eukaryota</taxon>
        <taxon>Viridiplantae</taxon>
        <taxon>Streptophyta</taxon>
        <taxon>Embryophyta</taxon>
        <taxon>Tracheophyta</taxon>
        <taxon>Spermatophyta</taxon>
        <taxon>Magnoliopsida</taxon>
        <taxon>eudicotyledons</taxon>
        <taxon>Gunneridae</taxon>
        <taxon>Pentapetalae</taxon>
        <taxon>Caryophyllales</taxon>
        <taxon>Nepenthaceae</taxon>
        <taxon>Nepenthes</taxon>
    </lineage>
</organism>
<evidence type="ECO:0000313" key="2">
    <source>
        <dbReference type="EMBL" id="GMH30170.1"/>
    </source>
</evidence>